<dbReference type="EMBL" id="BSXS01013302">
    <property type="protein sequence ID" value="GMF03829.1"/>
    <property type="molecule type" value="Genomic_DNA"/>
</dbReference>
<proteinExistence type="predicted"/>
<reference evidence="1" key="1">
    <citation type="submission" date="2023-04" db="EMBL/GenBank/DDBJ databases">
        <title>Ambrosiozyma monospora NBRC 10751.</title>
        <authorList>
            <person name="Ichikawa N."/>
            <person name="Sato H."/>
            <person name="Tonouchi N."/>
        </authorList>
    </citation>
    <scope>NUCLEOTIDE SEQUENCE</scope>
    <source>
        <strain evidence="1">NBRC 10751</strain>
    </source>
</reference>
<name>A0ACB5U7A3_AMBMO</name>
<accession>A0ACB5U7A3</accession>
<sequence>MANALKLLNELLTGTNPDTTIEELSESYLLRILVHFAILIQLIYEDKYISNEDYTALLKSYVTRLAVLKHYDLIPIYISFIPKDNDLIETYSFVLSSFEFTHEQRQQQLSIMHELNIPIPEVLKITVATVFQDTASLYPVDVEIKLDQDVTSTDKKLYSSIYWFYEDGMFTDCLDAITQLR</sequence>
<evidence type="ECO:0000313" key="1">
    <source>
        <dbReference type="EMBL" id="GMF03829.1"/>
    </source>
</evidence>
<evidence type="ECO:0000313" key="2">
    <source>
        <dbReference type="Proteomes" id="UP001165064"/>
    </source>
</evidence>
<dbReference type="Proteomes" id="UP001165064">
    <property type="component" value="Unassembled WGS sequence"/>
</dbReference>
<gene>
    <name evidence="1" type="ORF">Amon02_001192800</name>
</gene>
<protein>
    <submittedName>
        <fullName evidence="1">Unnamed protein product</fullName>
    </submittedName>
</protein>
<comment type="caution">
    <text evidence="1">The sequence shown here is derived from an EMBL/GenBank/DDBJ whole genome shotgun (WGS) entry which is preliminary data.</text>
</comment>
<keyword evidence="2" id="KW-1185">Reference proteome</keyword>
<organism evidence="1 2">
    <name type="scientific">Ambrosiozyma monospora</name>
    <name type="common">Yeast</name>
    <name type="synonym">Endomycopsis monosporus</name>
    <dbReference type="NCBI Taxonomy" id="43982"/>
    <lineage>
        <taxon>Eukaryota</taxon>
        <taxon>Fungi</taxon>
        <taxon>Dikarya</taxon>
        <taxon>Ascomycota</taxon>
        <taxon>Saccharomycotina</taxon>
        <taxon>Pichiomycetes</taxon>
        <taxon>Pichiales</taxon>
        <taxon>Pichiaceae</taxon>
        <taxon>Ambrosiozyma</taxon>
    </lineage>
</organism>